<dbReference type="GO" id="GO:0016746">
    <property type="term" value="F:acyltransferase activity"/>
    <property type="evidence" value="ECO:0007669"/>
    <property type="project" value="UniProtKB-KW"/>
</dbReference>
<dbReference type="Gene3D" id="3.40.630.30">
    <property type="match status" value="1"/>
</dbReference>
<dbReference type="SUPFAM" id="SSF55729">
    <property type="entry name" value="Acyl-CoA N-acyltransferases (Nat)"/>
    <property type="match status" value="1"/>
</dbReference>
<dbReference type="PANTHER" id="PTHR31435:SF10">
    <property type="entry name" value="BSR4717 PROTEIN"/>
    <property type="match status" value="1"/>
</dbReference>
<dbReference type="PROSITE" id="PS51186">
    <property type="entry name" value="GNAT"/>
    <property type="match status" value="1"/>
</dbReference>
<dbReference type="EMBL" id="JBEQNB010000001">
    <property type="protein sequence ID" value="MES0832614.1"/>
    <property type="molecule type" value="Genomic_DNA"/>
</dbReference>
<dbReference type="PROSITE" id="PS51729">
    <property type="entry name" value="GNAT_YJDJ"/>
    <property type="match status" value="1"/>
</dbReference>
<evidence type="ECO:0000313" key="3">
    <source>
        <dbReference type="EMBL" id="MES0832614.1"/>
    </source>
</evidence>
<dbReference type="InterPro" id="IPR045057">
    <property type="entry name" value="Gcn5-rel_NAT"/>
</dbReference>
<evidence type="ECO:0000313" key="4">
    <source>
        <dbReference type="Proteomes" id="UP001432401"/>
    </source>
</evidence>
<dbReference type="CDD" id="cd04301">
    <property type="entry name" value="NAT_SF"/>
    <property type="match status" value="1"/>
</dbReference>
<reference evidence="3 4" key="1">
    <citation type="submission" date="2024-06" db="EMBL/GenBank/DDBJ databases">
        <authorList>
            <person name="Bataeva Y.V."/>
            <person name="Grigorian L.N."/>
            <person name="Solomentsev V.I."/>
        </authorList>
    </citation>
    <scope>NUCLEOTIDE SEQUENCE [LARGE SCALE GENOMIC DNA]</scope>
    <source>
        <strain evidence="4">SCPM-O-B-12605 (RCAM04882)</strain>
    </source>
</reference>
<keyword evidence="3" id="KW-0012">Acyltransferase</keyword>
<name>A0ABV1ZNN0_9ACTN</name>
<comment type="caution">
    <text evidence="3">The sequence shown here is derived from an EMBL/GenBank/DDBJ whole genome shotgun (WGS) entry which is preliminary data.</text>
</comment>
<dbReference type="InterPro" id="IPR000182">
    <property type="entry name" value="GNAT_dom"/>
</dbReference>
<sequence>MDLTVVDVPERSRYEVSADGEVVGFSAYHLIDEGVYALPHVEVDPAFEGRGVASALMRESLDDIRERGLKVVPICPFARAYIGKNRGYADLVHKG</sequence>
<feature type="domain" description="N-acetyltransferase" evidence="1">
    <location>
        <begin position="1"/>
        <end position="95"/>
    </location>
</feature>
<dbReference type="EC" id="2.3.1.-" evidence="3"/>
<gene>
    <name evidence="3" type="ORF">ABUK86_02440</name>
</gene>
<protein>
    <submittedName>
        <fullName evidence="3">GNAT family N-acetyltransferase</fullName>
        <ecNumber evidence="3">2.3.1.-</ecNumber>
    </submittedName>
</protein>
<dbReference type="RefSeq" id="WP_267946990.1">
    <property type="nucleotide sequence ID" value="NZ_JBEQNA010000025.1"/>
</dbReference>
<evidence type="ECO:0000259" key="1">
    <source>
        <dbReference type="PROSITE" id="PS51186"/>
    </source>
</evidence>
<dbReference type="InterPro" id="IPR016181">
    <property type="entry name" value="Acyl_CoA_acyltransferase"/>
</dbReference>
<feature type="domain" description="N-acetyltransferase" evidence="2">
    <location>
        <begin position="6"/>
        <end position="93"/>
    </location>
</feature>
<accession>A0ABV1ZNN0</accession>
<evidence type="ECO:0000259" key="2">
    <source>
        <dbReference type="PROSITE" id="PS51729"/>
    </source>
</evidence>
<dbReference type="Proteomes" id="UP001432401">
    <property type="component" value="Unassembled WGS sequence"/>
</dbReference>
<dbReference type="PANTHER" id="PTHR31435">
    <property type="entry name" value="PROTEIN NATD1"/>
    <property type="match status" value="1"/>
</dbReference>
<proteinExistence type="predicted"/>
<keyword evidence="4" id="KW-1185">Reference proteome</keyword>
<keyword evidence="3" id="KW-0808">Transferase</keyword>
<organism evidence="3 4">
    <name type="scientific">Nocardiopsis tropica</name>
    <dbReference type="NCBI Taxonomy" id="109330"/>
    <lineage>
        <taxon>Bacteria</taxon>
        <taxon>Bacillati</taxon>
        <taxon>Actinomycetota</taxon>
        <taxon>Actinomycetes</taxon>
        <taxon>Streptosporangiales</taxon>
        <taxon>Nocardiopsidaceae</taxon>
        <taxon>Nocardiopsis</taxon>
    </lineage>
</organism>
<dbReference type="InterPro" id="IPR031165">
    <property type="entry name" value="GNAT_YJDJ"/>
</dbReference>
<dbReference type="Pfam" id="PF14542">
    <property type="entry name" value="Acetyltransf_CG"/>
    <property type="match status" value="1"/>
</dbReference>